<keyword evidence="1" id="KW-0880">Kelch repeat</keyword>
<keyword evidence="2" id="KW-0677">Repeat</keyword>
<keyword evidence="5" id="KW-1185">Reference proteome</keyword>
<sequence length="117" mass="13284">MGDLVQAADTFISKNLGAVLKSADFLQFGIDDVKYMLKLESDEGLIDEDKYRSVISWTKHCVCDRKEHFSDLFCFIQLDYLSSEFLNDVVRKEELVCNSPECTNLLVMSLTSRLCGA</sequence>
<protein>
    <recommendedName>
        <fullName evidence="3">BACK domain-containing protein</fullName>
    </recommendedName>
</protein>
<dbReference type="PANTHER" id="PTHR24412:SF489">
    <property type="entry name" value="RING FINGER DOMAIN AND KELCH REPEAT-CONTAINING PROTEIN DDB_G0271372"/>
    <property type="match status" value="1"/>
</dbReference>
<evidence type="ECO:0000256" key="1">
    <source>
        <dbReference type="ARBA" id="ARBA00022441"/>
    </source>
</evidence>
<evidence type="ECO:0000313" key="4">
    <source>
        <dbReference type="EMBL" id="CAK8685864.1"/>
    </source>
</evidence>
<feature type="domain" description="BACK" evidence="3">
    <location>
        <begin position="3"/>
        <end position="90"/>
    </location>
</feature>
<dbReference type="Pfam" id="PF07707">
    <property type="entry name" value="BACK"/>
    <property type="match status" value="1"/>
</dbReference>
<dbReference type="Gene3D" id="1.25.40.420">
    <property type="match status" value="1"/>
</dbReference>
<gene>
    <name evidence="4" type="ORF">CVLEPA_LOCUS16952</name>
</gene>
<dbReference type="InterPro" id="IPR011705">
    <property type="entry name" value="BACK"/>
</dbReference>
<dbReference type="EMBL" id="CAWYQH010000101">
    <property type="protein sequence ID" value="CAK8685864.1"/>
    <property type="molecule type" value="Genomic_DNA"/>
</dbReference>
<accession>A0ABP0G500</accession>
<evidence type="ECO:0000313" key="5">
    <source>
        <dbReference type="Proteomes" id="UP001642483"/>
    </source>
</evidence>
<proteinExistence type="predicted"/>
<name>A0ABP0G500_CLALP</name>
<reference evidence="4 5" key="1">
    <citation type="submission" date="2024-02" db="EMBL/GenBank/DDBJ databases">
        <authorList>
            <person name="Daric V."/>
            <person name="Darras S."/>
        </authorList>
    </citation>
    <scope>NUCLEOTIDE SEQUENCE [LARGE SCALE GENOMIC DNA]</scope>
</reference>
<evidence type="ECO:0000256" key="2">
    <source>
        <dbReference type="ARBA" id="ARBA00022737"/>
    </source>
</evidence>
<dbReference type="PANTHER" id="PTHR24412">
    <property type="entry name" value="KELCH PROTEIN"/>
    <property type="match status" value="1"/>
</dbReference>
<evidence type="ECO:0000259" key="3">
    <source>
        <dbReference type="Pfam" id="PF07707"/>
    </source>
</evidence>
<dbReference type="Proteomes" id="UP001642483">
    <property type="component" value="Unassembled WGS sequence"/>
</dbReference>
<comment type="caution">
    <text evidence="4">The sequence shown here is derived from an EMBL/GenBank/DDBJ whole genome shotgun (WGS) entry which is preliminary data.</text>
</comment>
<organism evidence="4 5">
    <name type="scientific">Clavelina lepadiformis</name>
    <name type="common">Light-bulb sea squirt</name>
    <name type="synonym">Ascidia lepadiformis</name>
    <dbReference type="NCBI Taxonomy" id="159417"/>
    <lineage>
        <taxon>Eukaryota</taxon>
        <taxon>Metazoa</taxon>
        <taxon>Chordata</taxon>
        <taxon>Tunicata</taxon>
        <taxon>Ascidiacea</taxon>
        <taxon>Aplousobranchia</taxon>
        <taxon>Clavelinidae</taxon>
        <taxon>Clavelina</taxon>
    </lineage>
</organism>